<evidence type="ECO:0000313" key="1">
    <source>
        <dbReference type="EMBL" id="CAN0501469.1"/>
    </source>
</evidence>
<accession>A0ACB1MJY2</accession>
<evidence type="ECO:0000313" key="2">
    <source>
        <dbReference type="Proteomes" id="UP001162501"/>
    </source>
</evidence>
<organism evidence="1 2">
    <name type="scientific">Rangifer tarandus platyrhynchus</name>
    <name type="common">Svalbard reindeer</name>
    <dbReference type="NCBI Taxonomy" id="3082113"/>
    <lineage>
        <taxon>Eukaryota</taxon>
        <taxon>Metazoa</taxon>
        <taxon>Chordata</taxon>
        <taxon>Craniata</taxon>
        <taxon>Vertebrata</taxon>
        <taxon>Euteleostomi</taxon>
        <taxon>Mammalia</taxon>
        <taxon>Eutheria</taxon>
        <taxon>Laurasiatheria</taxon>
        <taxon>Artiodactyla</taxon>
        <taxon>Ruminantia</taxon>
        <taxon>Pecora</taxon>
        <taxon>Cervidae</taxon>
        <taxon>Odocoileinae</taxon>
        <taxon>Rangifer</taxon>
    </lineage>
</organism>
<reference evidence="1" key="1">
    <citation type="submission" date="2025-03" db="EMBL/GenBank/DDBJ databases">
        <authorList>
            <consortium name="ELIXIR-Norway"/>
            <consortium name="Elixir Norway"/>
        </authorList>
    </citation>
    <scope>NUCLEOTIDE SEQUENCE</scope>
</reference>
<gene>
    <name evidence="1" type="ORF">MRATA1EN22A_LOCUS22336</name>
</gene>
<dbReference type="EMBL" id="OZ243562">
    <property type="protein sequence ID" value="CAN0501469.1"/>
    <property type="molecule type" value="Genomic_DNA"/>
</dbReference>
<sequence>MEAPRDEASVCIVLGAEGAAGVLPGLLPVALIAALRGLLKAGESLRAVTGDHPGKAQGALRGRHVLAWPSESIQPLCCLFQEGRPSRPVDTPASTTILTVHMGWEPLHNLARPSRPVSASCSPRHTRGAPERPRSTGEDAEAQGLCRLAPGHPAPKVHTPHVAPSTPAFPR</sequence>
<protein>
    <submittedName>
        <fullName evidence="1">Uncharacterized protein</fullName>
    </submittedName>
</protein>
<proteinExistence type="predicted"/>
<name>A0ACB1MJY2_RANTA</name>
<dbReference type="Proteomes" id="UP001162501">
    <property type="component" value="Chromosome 34"/>
</dbReference>